<dbReference type="OMA" id="RHYYFYL"/>
<dbReference type="GO" id="GO:0003735">
    <property type="term" value="F:structural constituent of ribosome"/>
    <property type="evidence" value="ECO:0007669"/>
    <property type="project" value="TreeGrafter"/>
</dbReference>
<evidence type="ECO:0000259" key="7">
    <source>
        <dbReference type="Pfam" id="PF03501"/>
    </source>
</evidence>
<feature type="region of interest" description="Disordered" evidence="6">
    <location>
        <begin position="116"/>
        <end position="196"/>
    </location>
</feature>
<accession>A0A915L910</accession>
<evidence type="ECO:0000313" key="8">
    <source>
        <dbReference type="Proteomes" id="UP000887565"/>
    </source>
</evidence>
<comment type="subcellular location">
    <subcellularLocation>
        <location evidence="1">Cytoplasm</location>
    </subcellularLocation>
</comment>
<feature type="compositionally biased region" description="Gly residues" evidence="6">
    <location>
        <begin position="173"/>
        <end position="196"/>
    </location>
</feature>
<dbReference type="InterPro" id="IPR037447">
    <property type="entry name" value="Ribosomal_eS10"/>
</dbReference>
<dbReference type="Proteomes" id="UP000887565">
    <property type="component" value="Unplaced"/>
</dbReference>
<feature type="compositionally biased region" description="Basic and acidic residues" evidence="6">
    <location>
        <begin position="133"/>
        <end position="160"/>
    </location>
</feature>
<dbReference type="Gene3D" id="1.10.10.10">
    <property type="entry name" value="Winged helix-like DNA-binding domain superfamily/Winged helix DNA-binding domain"/>
    <property type="match status" value="2"/>
</dbReference>
<reference evidence="9" key="1">
    <citation type="submission" date="2022-11" db="UniProtKB">
        <authorList>
            <consortium name="WormBaseParasite"/>
        </authorList>
    </citation>
    <scope>IDENTIFICATION</scope>
</reference>
<keyword evidence="5" id="KW-0687">Ribonucleoprotein</keyword>
<feature type="domain" description="Plectin/eS10 N-terminal" evidence="7">
    <location>
        <begin position="3"/>
        <end position="34"/>
    </location>
</feature>
<comment type="similarity">
    <text evidence="2">Belongs to the eukaryotic ribosomal protein eS10 family.</text>
</comment>
<dbReference type="InterPro" id="IPR005326">
    <property type="entry name" value="Plectin_eS10_N"/>
</dbReference>
<dbReference type="AlphaFoldDB" id="A0A915L910"/>
<evidence type="ECO:0000256" key="5">
    <source>
        <dbReference type="ARBA" id="ARBA00023274"/>
    </source>
</evidence>
<dbReference type="GO" id="GO:0002181">
    <property type="term" value="P:cytoplasmic translation"/>
    <property type="evidence" value="ECO:0007669"/>
    <property type="project" value="UniProtKB-ARBA"/>
</dbReference>
<keyword evidence="8" id="KW-1185">Reference proteome</keyword>
<evidence type="ECO:0000256" key="4">
    <source>
        <dbReference type="ARBA" id="ARBA00022980"/>
    </source>
</evidence>
<evidence type="ECO:0000313" key="9">
    <source>
        <dbReference type="WBParaSite" id="nRc.2.0.1.t46236-RA"/>
    </source>
</evidence>
<name>A0A915L910_ROMCU</name>
<evidence type="ECO:0000256" key="3">
    <source>
        <dbReference type="ARBA" id="ARBA00022490"/>
    </source>
</evidence>
<dbReference type="Pfam" id="PF03501">
    <property type="entry name" value="S10_plectin"/>
    <property type="match status" value="2"/>
</dbReference>
<keyword evidence="4" id="KW-0689">Ribosomal protein</keyword>
<dbReference type="GO" id="GO:0003723">
    <property type="term" value="F:RNA binding"/>
    <property type="evidence" value="ECO:0007669"/>
    <property type="project" value="TreeGrafter"/>
</dbReference>
<dbReference type="InterPro" id="IPR036388">
    <property type="entry name" value="WH-like_DNA-bd_sf"/>
</dbReference>
<dbReference type="GO" id="GO:0022627">
    <property type="term" value="C:cytosolic small ribosomal subunit"/>
    <property type="evidence" value="ECO:0007669"/>
    <property type="project" value="TreeGrafter"/>
</dbReference>
<sequence>MLMPKKDRVLIYEYLFKNGVCVARKDFHAAKHPDSDGPDPIFDDNVPGSKKLGSANLVRIPIMYDRMGICVLSLHSRGYVSEKFAWRHYYWTLTNEGITYLREFLHLPPEIVPSTLKRQQRPETARPLPGAARGERQGFDKDEQDRLEYRRTERRTDKVGEAGVGAGTMEFKGGFGGGSGFGGGFGGGFGRGKPPM</sequence>
<proteinExistence type="inferred from homology"/>
<evidence type="ECO:0000256" key="6">
    <source>
        <dbReference type="SAM" id="MobiDB-lite"/>
    </source>
</evidence>
<evidence type="ECO:0000256" key="1">
    <source>
        <dbReference type="ARBA" id="ARBA00004496"/>
    </source>
</evidence>
<evidence type="ECO:0000256" key="2">
    <source>
        <dbReference type="ARBA" id="ARBA00007278"/>
    </source>
</evidence>
<feature type="domain" description="Plectin/eS10 N-terminal" evidence="7">
    <location>
        <begin position="71"/>
        <end position="119"/>
    </location>
</feature>
<keyword evidence="3" id="KW-0963">Cytoplasm</keyword>
<dbReference type="WBParaSite" id="nRc.2.0.1.t46236-RA">
    <property type="protein sequence ID" value="nRc.2.0.1.t46236-RA"/>
    <property type="gene ID" value="nRc.2.0.1.g46236"/>
</dbReference>
<protein>
    <submittedName>
        <fullName evidence="9">Plectin/S10 N-terminal domain-containing protein</fullName>
    </submittedName>
</protein>
<dbReference type="FunFam" id="1.10.10.10:FF:000025">
    <property type="entry name" value="40S ribosomal protein S10"/>
    <property type="match status" value="1"/>
</dbReference>
<dbReference type="PANTHER" id="PTHR12146">
    <property type="entry name" value="40S RIBOSOMAL PROTEIN S10"/>
    <property type="match status" value="1"/>
</dbReference>
<organism evidence="8 9">
    <name type="scientific">Romanomermis culicivorax</name>
    <name type="common">Nematode worm</name>
    <dbReference type="NCBI Taxonomy" id="13658"/>
    <lineage>
        <taxon>Eukaryota</taxon>
        <taxon>Metazoa</taxon>
        <taxon>Ecdysozoa</taxon>
        <taxon>Nematoda</taxon>
        <taxon>Enoplea</taxon>
        <taxon>Dorylaimia</taxon>
        <taxon>Mermithida</taxon>
        <taxon>Mermithoidea</taxon>
        <taxon>Mermithidae</taxon>
        <taxon>Romanomermis</taxon>
    </lineage>
</organism>
<dbReference type="PANTHER" id="PTHR12146:SF0">
    <property type="entry name" value="RIBOSOMAL PROTEIN S10"/>
    <property type="match status" value="1"/>
</dbReference>